<dbReference type="RefSeq" id="WP_011750869.1">
    <property type="nucleotide sequence ID" value="NC_008688.1"/>
</dbReference>
<dbReference type="CDD" id="cd13544">
    <property type="entry name" value="PBP2_Fbp_like_1"/>
    <property type="match status" value="1"/>
</dbReference>
<dbReference type="AlphaFoldDB" id="A1BB16"/>
<feature type="chain" id="PRO_5002632684" evidence="2">
    <location>
        <begin position="23"/>
        <end position="335"/>
    </location>
</feature>
<dbReference type="HOGENOM" id="CLU_026974_0_1_5"/>
<dbReference type="GO" id="GO:0015888">
    <property type="term" value="P:thiamine transport"/>
    <property type="evidence" value="ECO:0007669"/>
    <property type="project" value="TreeGrafter"/>
</dbReference>
<dbReference type="OrthoDB" id="9766989at2"/>
<dbReference type="KEGG" id="pde:Pden_4649"/>
<keyword evidence="3" id="KW-0614">Plasmid</keyword>
<feature type="signal peptide" evidence="2">
    <location>
        <begin position="1"/>
        <end position="22"/>
    </location>
</feature>
<dbReference type="PANTHER" id="PTHR30006:SF2">
    <property type="entry name" value="ABC TRANSPORTER SUBSTRATE-BINDING PROTEIN"/>
    <property type="match status" value="1"/>
</dbReference>
<dbReference type="PANTHER" id="PTHR30006">
    <property type="entry name" value="THIAMINE-BINDING PERIPLASMIC PROTEIN-RELATED"/>
    <property type="match status" value="1"/>
</dbReference>
<keyword evidence="1 2" id="KW-0732">Signal</keyword>
<dbReference type="EnsemblBacteria" id="ABL72710">
    <property type="protein sequence ID" value="ABL72710"/>
    <property type="gene ID" value="Pden_4649"/>
</dbReference>
<dbReference type="Gene3D" id="3.40.190.10">
    <property type="entry name" value="Periplasmic binding protein-like II"/>
    <property type="match status" value="2"/>
</dbReference>
<name>A1BB16_PARDP</name>
<evidence type="ECO:0000313" key="4">
    <source>
        <dbReference type="Proteomes" id="UP000000361"/>
    </source>
</evidence>
<proteinExistence type="predicted"/>
<dbReference type="InterPro" id="IPR006059">
    <property type="entry name" value="SBP"/>
</dbReference>
<geneLocation type="plasmid" evidence="4">
    <name>pPD1222</name>
</geneLocation>
<dbReference type="GeneID" id="93454672"/>
<evidence type="ECO:0000256" key="1">
    <source>
        <dbReference type="ARBA" id="ARBA00022729"/>
    </source>
</evidence>
<evidence type="ECO:0000256" key="2">
    <source>
        <dbReference type="SAM" id="SignalP"/>
    </source>
</evidence>
<dbReference type="PIRSF" id="PIRSF002825">
    <property type="entry name" value="CfbpA"/>
    <property type="match status" value="1"/>
</dbReference>
<evidence type="ECO:0000313" key="3">
    <source>
        <dbReference type="EMBL" id="ABL72710.1"/>
    </source>
</evidence>
<dbReference type="EMBL" id="CP000491">
    <property type="protein sequence ID" value="ABL72710.1"/>
    <property type="molecule type" value="Genomic_DNA"/>
</dbReference>
<dbReference type="GO" id="GO:0030288">
    <property type="term" value="C:outer membrane-bounded periplasmic space"/>
    <property type="evidence" value="ECO:0007669"/>
    <property type="project" value="TreeGrafter"/>
</dbReference>
<sequence length="335" mass="35345">MKRPLALSSALALLCSVASAQAAPLTVYCPMSDDDCGSVLAAFAADTGNEARFVRIGAGEILARIRAEKANPQAGLWLAGAADNFIQAAEEGLLAPHKAAGIDKVDPRFADKDGAWTPISMSPLVFAYNADLVEEAQAPIPDSWTSFADPAYQKNVALAHAASSGTAYVALASVVQLSGEDEGFQLMKDIDKNVIQYTRSGVAPSRMVANGEVALAMAFTQDVEAALAAGYPLDYAFPKEGTGFEVNAAAAVANAPEDQATAATAFLDWVLTEKGQAAMGATFRGPIVPGYVNPEARIDLSNVKLIDYDFAWAGANRARLLERYENEVRHKADAQ</sequence>
<dbReference type="Pfam" id="PF13416">
    <property type="entry name" value="SBP_bac_8"/>
    <property type="match status" value="1"/>
</dbReference>
<accession>A1BB16</accession>
<dbReference type="GO" id="GO:0030975">
    <property type="term" value="F:thiamine binding"/>
    <property type="evidence" value="ECO:0007669"/>
    <property type="project" value="TreeGrafter"/>
</dbReference>
<reference evidence="4" key="1">
    <citation type="submission" date="2006-12" db="EMBL/GenBank/DDBJ databases">
        <title>Complete sequence of plasmid 1 of Paracoccus denitrificans PD1222.</title>
        <authorList>
            <person name="Copeland A."/>
            <person name="Lucas S."/>
            <person name="Lapidus A."/>
            <person name="Barry K."/>
            <person name="Detter J.C."/>
            <person name="Glavina del Rio T."/>
            <person name="Hammon N."/>
            <person name="Israni S."/>
            <person name="Dalin E."/>
            <person name="Tice H."/>
            <person name="Pitluck S."/>
            <person name="Munk A.C."/>
            <person name="Brettin T."/>
            <person name="Bruce D."/>
            <person name="Han C."/>
            <person name="Tapia R."/>
            <person name="Gilna P."/>
            <person name="Schmutz J."/>
            <person name="Larimer F."/>
            <person name="Land M."/>
            <person name="Hauser L."/>
            <person name="Kyrpides N."/>
            <person name="Lykidis A."/>
            <person name="Spiro S."/>
            <person name="Richardson D.J."/>
            <person name="Moir J.W.B."/>
            <person name="Ferguson S.J."/>
            <person name="van Spanning R.J.M."/>
            <person name="Richardson P."/>
        </authorList>
    </citation>
    <scope>NUCLEOTIDE SEQUENCE [LARGE SCALE GENOMIC DNA]</scope>
    <source>
        <strain evidence="4">Pd 1222</strain>
        <plasmid evidence="4">pPD1222</plasmid>
    </source>
</reference>
<protein>
    <submittedName>
        <fullName evidence="3">Extracellular solute-binding protein, family 1</fullName>
    </submittedName>
</protein>
<gene>
    <name evidence="3" type="ordered locus">Pden_4649</name>
</gene>
<dbReference type="GO" id="GO:0030976">
    <property type="term" value="F:thiamine pyrophosphate binding"/>
    <property type="evidence" value="ECO:0007669"/>
    <property type="project" value="TreeGrafter"/>
</dbReference>
<dbReference type="InterPro" id="IPR026045">
    <property type="entry name" value="Ferric-bd"/>
</dbReference>
<dbReference type="Proteomes" id="UP000000361">
    <property type="component" value="Chromosome 1"/>
</dbReference>
<organism evidence="3 4">
    <name type="scientific">Paracoccus denitrificans (strain Pd 1222)</name>
    <dbReference type="NCBI Taxonomy" id="318586"/>
    <lineage>
        <taxon>Bacteria</taxon>
        <taxon>Pseudomonadati</taxon>
        <taxon>Pseudomonadota</taxon>
        <taxon>Alphaproteobacteria</taxon>
        <taxon>Rhodobacterales</taxon>
        <taxon>Paracoccaceae</taxon>
        <taxon>Paracoccus</taxon>
    </lineage>
</organism>
<keyword evidence="4" id="KW-1185">Reference proteome</keyword>
<dbReference type="eggNOG" id="COG1840">
    <property type="taxonomic scope" value="Bacteria"/>
</dbReference>
<dbReference type="SUPFAM" id="SSF53850">
    <property type="entry name" value="Periplasmic binding protein-like II"/>
    <property type="match status" value="1"/>
</dbReference>